<evidence type="ECO:0000313" key="3">
    <source>
        <dbReference type="Proteomes" id="UP000652761"/>
    </source>
</evidence>
<dbReference type="AlphaFoldDB" id="A0A843VGS9"/>
<evidence type="ECO:0000313" key="2">
    <source>
        <dbReference type="EMBL" id="MQL95155.1"/>
    </source>
</evidence>
<name>A0A843VGS9_COLES</name>
<dbReference type="Proteomes" id="UP000652761">
    <property type="component" value="Unassembled WGS sequence"/>
</dbReference>
<feature type="compositionally biased region" description="Polar residues" evidence="1">
    <location>
        <begin position="1"/>
        <end position="16"/>
    </location>
</feature>
<proteinExistence type="predicted"/>
<organism evidence="2 3">
    <name type="scientific">Colocasia esculenta</name>
    <name type="common">Wild taro</name>
    <name type="synonym">Arum esculentum</name>
    <dbReference type="NCBI Taxonomy" id="4460"/>
    <lineage>
        <taxon>Eukaryota</taxon>
        <taxon>Viridiplantae</taxon>
        <taxon>Streptophyta</taxon>
        <taxon>Embryophyta</taxon>
        <taxon>Tracheophyta</taxon>
        <taxon>Spermatophyta</taxon>
        <taxon>Magnoliopsida</taxon>
        <taxon>Liliopsida</taxon>
        <taxon>Araceae</taxon>
        <taxon>Aroideae</taxon>
        <taxon>Colocasieae</taxon>
        <taxon>Colocasia</taxon>
    </lineage>
</organism>
<comment type="caution">
    <text evidence="2">The sequence shown here is derived from an EMBL/GenBank/DDBJ whole genome shotgun (WGS) entry which is preliminary data.</text>
</comment>
<feature type="compositionally biased region" description="Low complexity" evidence="1">
    <location>
        <begin position="17"/>
        <end position="26"/>
    </location>
</feature>
<keyword evidence="3" id="KW-1185">Reference proteome</keyword>
<feature type="compositionally biased region" description="Basic and acidic residues" evidence="1">
    <location>
        <begin position="54"/>
        <end position="71"/>
    </location>
</feature>
<sequence>MPCRFTSQKGTQGLAVSSSRRTASTRPLHEQSDTLLSTAASTRGRHPKTAGSSERAREREGERRGAREGEGLGRPGFKPGSCDGDIPPCRRRNEKATVGMSPSRR</sequence>
<dbReference type="EMBL" id="NMUH01001760">
    <property type="protein sequence ID" value="MQL95155.1"/>
    <property type="molecule type" value="Genomic_DNA"/>
</dbReference>
<feature type="region of interest" description="Disordered" evidence="1">
    <location>
        <begin position="1"/>
        <end position="105"/>
    </location>
</feature>
<evidence type="ECO:0000256" key="1">
    <source>
        <dbReference type="SAM" id="MobiDB-lite"/>
    </source>
</evidence>
<accession>A0A843VGS9</accession>
<protein>
    <submittedName>
        <fullName evidence="2">Uncharacterized protein</fullName>
    </submittedName>
</protein>
<reference evidence="2" key="1">
    <citation type="submission" date="2017-07" db="EMBL/GenBank/DDBJ databases">
        <title>Taro Niue Genome Assembly and Annotation.</title>
        <authorList>
            <person name="Atibalentja N."/>
            <person name="Keating K."/>
            <person name="Fields C.J."/>
        </authorList>
    </citation>
    <scope>NUCLEOTIDE SEQUENCE</scope>
    <source>
        <strain evidence="2">Niue_2</strain>
        <tissue evidence="2">Leaf</tissue>
    </source>
</reference>
<gene>
    <name evidence="2" type="ORF">Taro_027822</name>
</gene>